<sequence length="689" mass="70794">MAPRLTPLVLALGGALTLSACGGGGGGGGSSSTPASTPASVDVTVTPSLGQFSPGCTVELRKSTGEVLGTASVGINGRAVIPVSGYTGAVIAAVKGSPTCTYFDEASGTDKPFYASSQISAVVDNLRQEFGINIFTNLAATRVLDTSRGSLASGVTADTIKQENAAVQVMFQVSDMFATPVLIHRGSGKVLDNTESGRLATRLAALAEVASGLSMGVASLASHLADDLTDGRLDSIDSSRMQAGLDAAIGKYASDSAKASLTDAAANTHLVTDAATAREQARTALTAGTSLQQARQIFADLRTSILSIANDAGTGSLDQQNALMQGDFQHGVDAVLVIDHLSLMAWAADMLPNPSGPQVSSGNSTCMIPYPFTAKYFECTFIASRTKREYHATVRPTANGVTWEFTRVRSLETGASTPLTGLTGTLTRDAAGRYTASGNFYPMTGDSTRTVASFSFTYDGSRDAAQVWAGSGSLDALKGDGSSALKVVVSDAAGNQGTKSSRFVGSLISPHHRFDGNLEIGTPTVALDGTTEPKNGRLVGSFTDISNPAAPFKFLEGTVNYSQDLSAFNADLAPSATNYIRQTLGFTGAAYKSAGVTGIGLILSATNADGPASQRGEFSLTGLNGLALTGKATQTPTGWVWEIKNSNGITVSYGTAAGSGTVRNADGTVLGTISKQRVSFIDGTYESLI</sequence>
<dbReference type="Proteomes" id="UP001157167">
    <property type="component" value="Unassembled WGS sequence"/>
</dbReference>
<protein>
    <submittedName>
        <fullName evidence="2">Uncharacterized protein</fullName>
    </submittedName>
</protein>
<dbReference type="EMBL" id="BSPX01000071">
    <property type="protein sequence ID" value="GLT24072.1"/>
    <property type="molecule type" value="Genomic_DNA"/>
</dbReference>
<dbReference type="RefSeq" id="WP_284189237.1">
    <property type="nucleotide sequence ID" value="NZ_BSPX01000071.1"/>
</dbReference>
<keyword evidence="1" id="KW-0732">Signal</keyword>
<name>A0ABQ6FHQ6_9RHOO</name>
<feature type="signal peptide" evidence="1">
    <location>
        <begin position="1"/>
        <end position="20"/>
    </location>
</feature>
<gene>
    <name evidence="2" type="ORF">GCM10007933_35430</name>
</gene>
<evidence type="ECO:0000313" key="3">
    <source>
        <dbReference type="Proteomes" id="UP001157167"/>
    </source>
</evidence>
<evidence type="ECO:0000313" key="2">
    <source>
        <dbReference type="EMBL" id="GLT24072.1"/>
    </source>
</evidence>
<dbReference type="PROSITE" id="PS51257">
    <property type="entry name" value="PROKAR_LIPOPROTEIN"/>
    <property type="match status" value="1"/>
</dbReference>
<proteinExistence type="predicted"/>
<organism evidence="2 3">
    <name type="scientific">Zoogloea oryzae</name>
    <dbReference type="NCBI Taxonomy" id="310767"/>
    <lineage>
        <taxon>Bacteria</taxon>
        <taxon>Pseudomonadati</taxon>
        <taxon>Pseudomonadota</taxon>
        <taxon>Betaproteobacteria</taxon>
        <taxon>Rhodocyclales</taxon>
        <taxon>Zoogloeaceae</taxon>
        <taxon>Zoogloea</taxon>
    </lineage>
</organism>
<keyword evidence="3" id="KW-1185">Reference proteome</keyword>
<evidence type="ECO:0000256" key="1">
    <source>
        <dbReference type="SAM" id="SignalP"/>
    </source>
</evidence>
<comment type="caution">
    <text evidence="2">The sequence shown here is derived from an EMBL/GenBank/DDBJ whole genome shotgun (WGS) entry which is preliminary data.</text>
</comment>
<reference evidence="3" key="1">
    <citation type="journal article" date="2019" name="Int. J. Syst. Evol. Microbiol.">
        <title>The Global Catalogue of Microorganisms (GCM) 10K type strain sequencing project: providing services to taxonomists for standard genome sequencing and annotation.</title>
        <authorList>
            <consortium name="The Broad Institute Genomics Platform"/>
            <consortium name="The Broad Institute Genome Sequencing Center for Infectious Disease"/>
            <person name="Wu L."/>
            <person name="Ma J."/>
        </authorList>
    </citation>
    <scope>NUCLEOTIDE SEQUENCE [LARGE SCALE GENOMIC DNA]</scope>
    <source>
        <strain evidence="3">NBRC 102407</strain>
    </source>
</reference>
<accession>A0ABQ6FHQ6</accession>
<feature type="chain" id="PRO_5047363170" evidence="1">
    <location>
        <begin position="21"/>
        <end position="689"/>
    </location>
</feature>